<reference evidence="2 3" key="1">
    <citation type="submission" date="2016-06" db="EMBL/GenBank/DDBJ databases">
        <title>Genome sequence of endosymbiont of Candidatus Endolucinida thiodiazotropha.</title>
        <authorList>
            <person name="Poehlein A."/>
            <person name="Koenig S."/>
            <person name="Heiden S.E."/>
            <person name="Thuermer A."/>
            <person name="Voget S."/>
            <person name="Daniel R."/>
            <person name="Markert S."/>
            <person name="Gros O."/>
            <person name="Schweder T."/>
        </authorList>
    </citation>
    <scope>NUCLEOTIDE SEQUENCE [LARGE SCALE GENOMIC DNA]</scope>
    <source>
        <strain evidence="2 3">COS</strain>
    </source>
</reference>
<keyword evidence="3" id="KW-1185">Reference proteome</keyword>
<evidence type="ECO:0000313" key="2">
    <source>
        <dbReference type="EMBL" id="ODJ85617.1"/>
    </source>
</evidence>
<proteinExistence type="predicted"/>
<evidence type="ECO:0000256" key="1">
    <source>
        <dbReference type="SAM" id="MobiDB-lite"/>
    </source>
</evidence>
<protein>
    <submittedName>
        <fullName evidence="2">Uncharacterized protein</fullName>
    </submittedName>
</protein>
<organism evidence="2 3">
    <name type="scientific">Candidatus Thiodiazotropha endolucinida</name>
    <dbReference type="NCBI Taxonomy" id="1655433"/>
    <lineage>
        <taxon>Bacteria</taxon>
        <taxon>Pseudomonadati</taxon>
        <taxon>Pseudomonadota</taxon>
        <taxon>Gammaproteobacteria</taxon>
        <taxon>Chromatiales</taxon>
        <taxon>Sedimenticolaceae</taxon>
        <taxon>Candidatus Thiodiazotropha</taxon>
    </lineage>
</organism>
<accession>A0A7Z1ADB0</accession>
<gene>
    <name evidence="2" type="ORF">CODIS_41710</name>
</gene>
<name>A0A7Z1ADB0_9GAMM</name>
<dbReference type="Proteomes" id="UP000094769">
    <property type="component" value="Unassembled WGS sequence"/>
</dbReference>
<dbReference type="AlphaFoldDB" id="A0A7Z1ADB0"/>
<sequence length="32" mass="3556">MTNKVHKAKKDPQVEIEQAAADYAKQREGAIS</sequence>
<feature type="region of interest" description="Disordered" evidence="1">
    <location>
        <begin position="1"/>
        <end position="32"/>
    </location>
</feature>
<dbReference type="EMBL" id="MARB01000045">
    <property type="protein sequence ID" value="ODJ85617.1"/>
    <property type="molecule type" value="Genomic_DNA"/>
</dbReference>
<evidence type="ECO:0000313" key="3">
    <source>
        <dbReference type="Proteomes" id="UP000094769"/>
    </source>
</evidence>
<comment type="caution">
    <text evidence="2">The sequence shown here is derived from an EMBL/GenBank/DDBJ whole genome shotgun (WGS) entry which is preliminary data.</text>
</comment>